<dbReference type="InterPro" id="IPR050738">
    <property type="entry name" value="Sulfatase"/>
</dbReference>
<keyword evidence="3" id="KW-0378">Hydrolase</keyword>
<reference evidence="6 7" key="1">
    <citation type="journal article" date="2018" name="Aquat. Microb. Ecol.">
        <title>Gammaproteobacterial methanotrophs dominate.</title>
        <authorList>
            <person name="Rissanen A.J."/>
            <person name="Saarenheimo J."/>
            <person name="Tiirola M."/>
            <person name="Peura S."/>
            <person name="Aalto S.L."/>
            <person name="Karvinen A."/>
            <person name="Nykanen H."/>
        </authorList>
    </citation>
    <scope>NUCLEOTIDE SEQUENCE [LARGE SCALE GENOMIC DNA]</scope>
    <source>
        <strain evidence="6">AMbin10</strain>
    </source>
</reference>
<keyword evidence="2" id="KW-0479">Metal-binding</keyword>
<feature type="domain" description="Sulfatase N-terminal" evidence="5">
    <location>
        <begin position="54"/>
        <end position="472"/>
    </location>
</feature>
<accession>A0A2W4TJX5</accession>
<dbReference type="EMBL" id="QJPH01000027">
    <property type="protein sequence ID" value="PZN87720.1"/>
    <property type="molecule type" value="Genomic_DNA"/>
</dbReference>
<dbReference type="Gene3D" id="3.40.720.10">
    <property type="entry name" value="Alkaline Phosphatase, subunit A"/>
    <property type="match status" value="1"/>
</dbReference>
<dbReference type="GO" id="GO:0046872">
    <property type="term" value="F:metal ion binding"/>
    <property type="evidence" value="ECO:0007669"/>
    <property type="project" value="UniProtKB-KW"/>
</dbReference>
<dbReference type="PANTHER" id="PTHR42693">
    <property type="entry name" value="ARYLSULFATASE FAMILY MEMBER"/>
    <property type="match status" value="1"/>
</dbReference>
<evidence type="ECO:0000313" key="6">
    <source>
        <dbReference type="EMBL" id="PZN87720.1"/>
    </source>
</evidence>
<evidence type="ECO:0000256" key="4">
    <source>
        <dbReference type="ARBA" id="ARBA00022837"/>
    </source>
</evidence>
<sequence length="530" mass="58525">SNVPVGVANPSSLRESLLHRIGAAFPSNHFSITYKSEIIMAIPNNSAAVAGAKPNILFIQVDEMRFPMGFPEGISDAAEFLRKFMPNIYSLWQDGVKFSRFYTAASDCTPARATLVTGLYAYQTYSMVTRASLKDATAVKQHQPELSADFPTYGKLLREAGYDTPLIGKWHLSNCPDPNTASREKLDTYLQNYGFEGLTVPDPLGLPGHGVGEILYTAQDTQVHEWDDSEIAEQTVNWLRLRAESGNDKPFCLSVGFINPHDKQFFWGGTEAAAFLQTYADNQQTPNLDYGITPSMGNPPKLGYALPANWQSQADLTAKVEAGQTPKLHLLLRDVFSYLTGGVTDSPDQQGFTTVPTPVAKGAYTAVAHFDYWTRSLDLYTQLMTDVDCHIGTVINNIPGALRDNLVVVFTSDHGDYASSHGLQGKGGTVFEECYNIPLIVRDGSGRFTGDIGKTREQLFSSVDLLPMLVSLGHQGRTDWLHTNPDWHKLYGRRADLLACLRNAAAPGREYVVFTTDEYFPVNLNYLHAN</sequence>
<evidence type="ECO:0000256" key="1">
    <source>
        <dbReference type="ARBA" id="ARBA00008779"/>
    </source>
</evidence>
<dbReference type="SUPFAM" id="SSF53649">
    <property type="entry name" value="Alkaline phosphatase-like"/>
    <property type="match status" value="1"/>
</dbReference>
<dbReference type="Pfam" id="PF00884">
    <property type="entry name" value="Sulfatase"/>
    <property type="match status" value="1"/>
</dbReference>
<evidence type="ECO:0000256" key="2">
    <source>
        <dbReference type="ARBA" id="ARBA00022723"/>
    </source>
</evidence>
<dbReference type="InterPro" id="IPR000917">
    <property type="entry name" value="Sulfatase_N"/>
</dbReference>
<comment type="caution">
    <text evidence="6">The sequence shown here is derived from an EMBL/GenBank/DDBJ whole genome shotgun (WGS) entry which is preliminary data.</text>
</comment>
<dbReference type="PROSITE" id="PS00149">
    <property type="entry name" value="SULFATASE_2"/>
    <property type="match status" value="1"/>
</dbReference>
<dbReference type="InterPro" id="IPR017850">
    <property type="entry name" value="Alkaline_phosphatase_core_sf"/>
</dbReference>
<feature type="non-terminal residue" evidence="6">
    <location>
        <position position="530"/>
    </location>
</feature>
<proteinExistence type="inferred from homology"/>
<evidence type="ECO:0000259" key="5">
    <source>
        <dbReference type="Pfam" id="PF00884"/>
    </source>
</evidence>
<name>A0A2W4TJX5_9GAMM</name>
<comment type="similarity">
    <text evidence="1">Belongs to the sulfatase family.</text>
</comment>
<organism evidence="6 7">
    <name type="scientific">Candidatus Methylumidiphilus alinenensis</name>
    <dbReference type="NCBI Taxonomy" id="2202197"/>
    <lineage>
        <taxon>Bacteria</taxon>
        <taxon>Pseudomonadati</taxon>
        <taxon>Pseudomonadota</taxon>
        <taxon>Gammaproteobacteria</taxon>
        <taxon>Methylococcales</taxon>
        <taxon>Candidatus Methylumidiphilus</taxon>
    </lineage>
</organism>
<protein>
    <submittedName>
        <fullName evidence="6">Arylsulfatase</fullName>
    </submittedName>
</protein>
<dbReference type="PANTHER" id="PTHR42693:SF53">
    <property type="entry name" value="ENDO-4-O-SULFATASE"/>
    <property type="match status" value="1"/>
</dbReference>
<gene>
    <name evidence="6" type="ORF">DM484_00210</name>
</gene>
<keyword evidence="4" id="KW-0106">Calcium</keyword>
<evidence type="ECO:0000313" key="7">
    <source>
        <dbReference type="Proteomes" id="UP000249396"/>
    </source>
</evidence>
<evidence type="ECO:0000256" key="3">
    <source>
        <dbReference type="ARBA" id="ARBA00022801"/>
    </source>
</evidence>
<dbReference type="Proteomes" id="UP000249396">
    <property type="component" value="Unassembled WGS sequence"/>
</dbReference>
<dbReference type="InterPro" id="IPR024607">
    <property type="entry name" value="Sulfatase_CS"/>
</dbReference>
<feature type="non-terminal residue" evidence="6">
    <location>
        <position position="1"/>
    </location>
</feature>
<dbReference type="GO" id="GO:0004065">
    <property type="term" value="F:arylsulfatase activity"/>
    <property type="evidence" value="ECO:0007669"/>
    <property type="project" value="TreeGrafter"/>
</dbReference>
<dbReference type="AlphaFoldDB" id="A0A2W4TJX5"/>